<feature type="compositionally biased region" description="Basic and acidic residues" evidence="1">
    <location>
        <begin position="94"/>
        <end position="110"/>
    </location>
</feature>
<organism evidence="3 4">
    <name type="scientific">Neoroseomonas alkaliterrae</name>
    <dbReference type="NCBI Taxonomy" id="1452450"/>
    <lineage>
        <taxon>Bacteria</taxon>
        <taxon>Pseudomonadati</taxon>
        <taxon>Pseudomonadota</taxon>
        <taxon>Alphaproteobacteria</taxon>
        <taxon>Acetobacterales</taxon>
        <taxon>Acetobacteraceae</taxon>
        <taxon>Neoroseomonas</taxon>
    </lineage>
</organism>
<keyword evidence="4" id="KW-1185">Reference proteome</keyword>
<evidence type="ECO:0008006" key="5">
    <source>
        <dbReference type="Google" id="ProtNLM"/>
    </source>
</evidence>
<feature type="compositionally biased region" description="Pro residues" evidence="1">
    <location>
        <begin position="167"/>
        <end position="191"/>
    </location>
</feature>
<dbReference type="Proteomes" id="UP000562254">
    <property type="component" value="Unassembled WGS sequence"/>
</dbReference>
<dbReference type="EMBL" id="JACIJE010000005">
    <property type="protein sequence ID" value="MBB5689824.1"/>
    <property type="molecule type" value="Genomic_DNA"/>
</dbReference>
<protein>
    <recommendedName>
        <fullName evidence="5">DUF3035 domain-containing protein</fullName>
    </recommendedName>
</protein>
<dbReference type="PROSITE" id="PS51257">
    <property type="entry name" value="PROKAR_LIPOPROTEIN"/>
    <property type="match status" value="1"/>
</dbReference>
<evidence type="ECO:0000256" key="2">
    <source>
        <dbReference type="SAM" id="SignalP"/>
    </source>
</evidence>
<accession>A0A840Y7G8</accession>
<dbReference type="AlphaFoldDB" id="A0A840Y7G8"/>
<keyword evidence="2" id="KW-0732">Signal</keyword>
<feature type="compositionally biased region" description="Low complexity" evidence="1">
    <location>
        <begin position="131"/>
        <end position="166"/>
    </location>
</feature>
<feature type="signal peptide" evidence="2">
    <location>
        <begin position="1"/>
        <end position="36"/>
    </location>
</feature>
<reference evidence="3 4" key="1">
    <citation type="submission" date="2020-08" db="EMBL/GenBank/DDBJ databases">
        <title>Genomic Encyclopedia of Type Strains, Phase IV (KMG-IV): sequencing the most valuable type-strain genomes for metagenomic binning, comparative biology and taxonomic classification.</title>
        <authorList>
            <person name="Goeker M."/>
        </authorList>
    </citation>
    <scope>NUCLEOTIDE SEQUENCE [LARGE SCALE GENOMIC DNA]</scope>
    <source>
        <strain evidence="3 4">DSM 25895</strain>
    </source>
</reference>
<evidence type="ECO:0000313" key="3">
    <source>
        <dbReference type="EMBL" id="MBB5689824.1"/>
    </source>
</evidence>
<feature type="chain" id="PRO_5032672925" description="DUF3035 domain-containing protein" evidence="2">
    <location>
        <begin position="37"/>
        <end position="214"/>
    </location>
</feature>
<evidence type="ECO:0000256" key="1">
    <source>
        <dbReference type="SAM" id="MobiDB-lite"/>
    </source>
</evidence>
<dbReference type="PRINTS" id="PR01217">
    <property type="entry name" value="PRICHEXTENSN"/>
</dbReference>
<feature type="region of interest" description="Disordered" evidence="1">
    <location>
        <begin position="50"/>
        <end position="214"/>
    </location>
</feature>
<proteinExistence type="predicted"/>
<gene>
    <name evidence="3" type="ORF">FHS88_001950</name>
</gene>
<sequence>MVRRTGLRHGRRGGRADQARLLLPLALLAASCSAGSGPEDIGPIFSRIVGPAYEGREPPPGADAPFPNLGTVPPRPAVPDPAVRDALTAALAEQRQRSRNPLDPEMRPEPVRPAGTGGDRSMPMAPPGPPRLGAAPRIPLDDPMPVAPAAAASPAVTAPTAAAPAAAPAPPAAPPPAREPLSEAPPPPPPAELLSPGAGPPPPPPADLLAPARR</sequence>
<evidence type="ECO:0000313" key="4">
    <source>
        <dbReference type="Proteomes" id="UP000562254"/>
    </source>
</evidence>
<comment type="caution">
    <text evidence="3">The sequence shown here is derived from an EMBL/GenBank/DDBJ whole genome shotgun (WGS) entry which is preliminary data.</text>
</comment>
<name>A0A840Y7G8_9PROT</name>
<dbReference type="RefSeq" id="WP_184484027.1">
    <property type="nucleotide sequence ID" value="NZ_JACIJE010000005.1"/>
</dbReference>